<dbReference type="OrthoDB" id="5752at2759"/>
<evidence type="ECO:0000256" key="3">
    <source>
        <dbReference type="SAM" id="Coils"/>
    </source>
</evidence>
<feature type="compositionally biased region" description="Basic and acidic residues" evidence="4">
    <location>
        <begin position="165"/>
        <end position="187"/>
    </location>
</feature>
<sequence>MESDDPSSVLSQLGSFALTEVFKDLGLDFERDSLSSVHSQLGLEASTRGSTSTGDGLSKDLVYDGKFVDDDDDEEEEEEEGDEDGSSSGEDGESEVDDDDLERQVDQEMYDESHTTRPTLPLSTTTVVSKATTLVRGEEDDFDDDDDDDDDDDQAKETGTTDTTTAKDVEMAHTRQDTILESVKAEPCDEDTTTTATFDPLPTIQEVEPTPLVDRLGPAPPPTTLPLPSTSTTTDPTPSTTTLPPPPTPFASMLDPLPVSMMPVAPPMPQYSVKELFPSFEYGHTLDFTELFAVRPRKRAKKATWAPQFTLPPGQEIQKAKSTRDILVQPMTPLPPTSYLKQLLSESQYKETEEWEEEGGSEDELYKAIERSNRMTVSKWKIPDSSHTFDNAELDNWEDKIVWGPDTAPRALINDPLAPRNIDFDRGDWTKSIIWDASRPYKDFTRLNLNLNDRQMILEVQAPTTTFPMAESDQPAEATTIGLVIDREPGLDPFNISNDREYVVTKDAKQKIRQTFGSLEVQHAHPAAKLQLPFYKTRMTKNDMRSFHRPTLQFPQNVPLSFDKSRSSKKKKDALGKKVKGNELRHMIDITLKDTAPFVLWEYSEETPPIISNVGMGSIIVNYYRKREPTDKFVPNLDLGEPLILEGTDESPFKAFGYVHPGQTVPALYNNLIRAPLFRHRPPTTDFLICRVTIEGETKYYIREIKNMFVLGQTYPLTEVPGPHSRKVTTLVKNRLQNITFKLIEKNPHHRIKVHRLTRYFPDQNDLQMRQRLKEFMEFNRKGPNQGFWMIKKSVAVPDDAEMMKLATPEMVCLAESMQVGLRHLQDAGYGAAAEEGGAGDDDSKLDIEQQLAPWITTKNFINATANKAMLKLHGEGDPTGRGEAFSFLRTSMKDIFLRAGELMEERLAQMESRPKSAHRYNVQEQQDVYKEEIARIWKAQWDSLRNPIEPELTAEDEERARGAAATTAANEKMAKIRQRQERHGTTSLMDHGTPGGPGTPGPGGGSRASSPAETVGSGAGGEKQAKTLRIKRLIEGKWETEIVRDPTIISAYVRQRKMIEEEKTEADDLLPSDDEGKNERARKRLKEQLEKLKRNQERRLARKSAKLGVPISQVNVGGKGYVKTETTRICGNCGQRGHMKTSKKLCPRWHEFNAPKGPEPSSTLGSGFGGGLALPSLGGGGGGPSGPKGGGGKAGSPPPPPGGATMTVGTPSASTPTMTTAAPAKSTLKFKLSTNNPGSASSPPAAPGTPSGDAPIGEVEHF</sequence>
<name>A0A238F9P0_9BASI</name>
<evidence type="ECO:0000256" key="4">
    <source>
        <dbReference type="SAM" id="MobiDB-lite"/>
    </source>
</evidence>
<dbReference type="InterPro" id="IPR040240">
    <property type="entry name" value="TAF1"/>
</dbReference>
<evidence type="ECO:0000313" key="7">
    <source>
        <dbReference type="Proteomes" id="UP000198372"/>
    </source>
</evidence>
<keyword evidence="7" id="KW-1185">Reference proteome</keyword>
<feature type="compositionally biased region" description="Low complexity" evidence="4">
    <location>
        <begin position="193"/>
        <end position="203"/>
    </location>
</feature>
<dbReference type="PANTHER" id="PTHR13900:SF0">
    <property type="entry name" value="TRANSCRIPTION INITIATION FACTOR TFIID SUBUNIT 1"/>
    <property type="match status" value="1"/>
</dbReference>
<feature type="compositionally biased region" description="Low complexity" evidence="4">
    <location>
        <begin position="226"/>
        <end position="242"/>
    </location>
</feature>
<feature type="coiled-coil region" evidence="3">
    <location>
        <begin position="1076"/>
        <end position="1107"/>
    </location>
</feature>
<dbReference type="GO" id="GO:0005669">
    <property type="term" value="C:transcription factor TFIID complex"/>
    <property type="evidence" value="ECO:0007669"/>
    <property type="project" value="InterPro"/>
</dbReference>
<dbReference type="EMBL" id="FMSP01000006">
    <property type="protein sequence ID" value="SCV70550.1"/>
    <property type="molecule type" value="Genomic_DNA"/>
</dbReference>
<keyword evidence="2" id="KW-0539">Nucleus</keyword>
<proteinExistence type="predicted"/>
<gene>
    <name evidence="6" type="ORF">BQ2448_3312</name>
</gene>
<dbReference type="InterPro" id="IPR022591">
    <property type="entry name" value="TAF1_HAT_dom"/>
</dbReference>
<comment type="subcellular location">
    <subcellularLocation>
        <location evidence="1">Nucleus</location>
    </subcellularLocation>
</comment>
<feature type="compositionally biased region" description="Low complexity" evidence="4">
    <location>
        <begin position="116"/>
        <end position="129"/>
    </location>
</feature>
<dbReference type="GO" id="GO:0017025">
    <property type="term" value="F:TBP-class protein binding"/>
    <property type="evidence" value="ECO:0007669"/>
    <property type="project" value="InterPro"/>
</dbReference>
<dbReference type="Pfam" id="PF12157">
    <property type="entry name" value="DUF3591"/>
    <property type="match status" value="1"/>
</dbReference>
<feature type="compositionally biased region" description="Basic and acidic residues" evidence="4">
    <location>
        <begin position="57"/>
        <end position="68"/>
    </location>
</feature>
<dbReference type="Proteomes" id="UP000198372">
    <property type="component" value="Unassembled WGS sequence"/>
</dbReference>
<feature type="compositionally biased region" description="Acidic residues" evidence="4">
    <location>
        <begin position="138"/>
        <end position="154"/>
    </location>
</feature>
<reference evidence="7" key="1">
    <citation type="submission" date="2016-09" db="EMBL/GenBank/DDBJ databases">
        <authorList>
            <person name="Jeantristanb JTB J.-T."/>
            <person name="Ricardo R."/>
        </authorList>
    </citation>
    <scope>NUCLEOTIDE SEQUENCE [LARGE SCALE GENOMIC DNA]</scope>
</reference>
<feature type="compositionally biased region" description="Gly residues" evidence="4">
    <location>
        <begin position="994"/>
        <end position="1007"/>
    </location>
</feature>
<feature type="compositionally biased region" description="Basic and acidic residues" evidence="4">
    <location>
        <begin position="102"/>
        <end position="115"/>
    </location>
</feature>
<dbReference type="GO" id="GO:0016251">
    <property type="term" value="F:RNA polymerase II general transcription initiation factor activity"/>
    <property type="evidence" value="ECO:0007669"/>
    <property type="project" value="InterPro"/>
</dbReference>
<feature type="compositionally biased region" description="Basic and acidic residues" evidence="4">
    <location>
        <begin position="973"/>
        <end position="985"/>
    </location>
</feature>
<feature type="domain" description="Transcription initiation factor TFIID subunit 1 histone acetyltransferase" evidence="5">
    <location>
        <begin position="494"/>
        <end position="945"/>
    </location>
</feature>
<accession>A0A238F9P0</accession>
<feature type="region of interest" description="Disordered" evidence="4">
    <location>
        <begin position="949"/>
        <end position="1025"/>
    </location>
</feature>
<feature type="compositionally biased region" description="Acidic residues" evidence="4">
    <location>
        <begin position="69"/>
        <end position="101"/>
    </location>
</feature>
<evidence type="ECO:0000313" key="6">
    <source>
        <dbReference type="EMBL" id="SCV70550.1"/>
    </source>
</evidence>
<protein>
    <submittedName>
        <fullName evidence="6">BQ2448_3312 protein</fullName>
    </submittedName>
</protein>
<organism evidence="6 7">
    <name type="scientific">Microbotryum intermedium</name>
    <dbReference type="NCBI Taxonomy" id="269621"/>
    <lineage>
        <taxon>Eukaryota</taxon>
        <taxon>Fungi</taxon>
        <taxon>Dikarya</taxon>
        <taxon>Basidiomycota</taxon>
        <taxon>Pucciniomycotina</taxon>
        <taxon>Microbotryomycetes</taxon>
        <taxon>Microbotryales</taxon>
        <taxon>Microbotryaceae</taxon>
        <taxon>Microbotryum</taxon>
    </lineage>
</organism>
<evidence type="ECO:0000256" key="1">
    <source>
        <dbReference type="ARBA" id="ARBA00004123"/>
    </source>
</evidence>
<feature type="compositionally biased region" description="Gly residues" evidence="4">
    <location>
        <begin position="1167"/>
        <end position="1195"/>
    </location>
</feature>
<dbReference type="GO" id="GO:0051123">
    <property type="term" value="P:RNA polymerase II preinitiation complex assembly"/>
    <property type="evidence" value="ECO:0007669"/>
    <property type="project" value="TreeGrafter"/>
</dbReference>
<feature type="region of interest" description="Disordered" evidence="4">
    <location>
        <begin position="1153"/>
        <end position="1263"/>
    </location>
</feature>
<feature type="region of interest" description="Disordered" evidence="4">
    <location>
        <begin position="34"/>
        <end position="247"/>
    </location>
</feature>
<dbReference type="STRING" id="269621.A0A238F9P0"/>
<evidence type="ECO:0000259" key="5">
    <source>
        <dbReference type="Pfam" id="PF12157"/>
    </source>
</evidence>
<dbReference type="GO" id="GO:0004402">
    <property type="term" value="F:histone acetyltransferase activity"/>
    <property type="evidence" value="ECO:0007669"/>
    <property type="project" value="InterPro"/>
</dbReference>
<feature type="compositionally biased region" description="Low complexity" evidence="4">
    <location>
        <begin position="1211"/>
        <end position="1253"/>
    </location>
</feature>
<dbReference type="PANTHER" id="PTHR13900">
    <property type="entry name" value="TRANSCRIPTION INITIATION FACTOR TFIID"/>
    <property type="match status" value="1"/>
</dbReference>
<dbReference type="AlphaFoldDB" id="A0A238F9P0"/>
<keyword evidence="3" id="KW-0175">Coiled coil</keyword>
<evidence type="ECO:0000256" key="2">
    <source>
        <dbReference type="ARBA" id="ARBA00023242"/>
    </source>
</evidence>